<accession>F9GF45</accession>
<name>F9GF45_FUSOF</name>
<reference evidence="1" key="1">
    <citation type="journal article" date="2012" name="Mol. Plant Microbe Interact.">
        <title>A highly conserved effector in Fusarium oxysporum is required for full virulence on Arabidopsis.</title>
        <authorList>
            <person name="Thatcher L.F."/>
            <person name="Gardiner D.M."/>
            <person name="Kazan K."/>
            <person name="Manners J."/>
        </authorList>
    </citation>
    <scope>NUCLEOTIDE SEQUENCE [LARGE SCALE GENOMIC DNA]</scope>
    <source>
        <strain evidence="1">Fo5176</strain>
    </source>
</reference>
<sequence length="556" mass="62919">MTPAQDGFVSSTRGTLELHLVIIETLQEVKQLHPKLEYSAVNKLRSIKLEVIDYTLTQPRFARIYSSHIKGSLRRWDDLIDWIRLDLPKAKVERTQKIMLTGLSSRPNIHELNHWMRSRLGSDCLLIVASRIARIGMCRALVFVCTLAMVKGLSEDRIHDRLEGAMFGNETVRILVERSDGQASATKYQQEAAPLVVLGSSRLPPHWPMCHTLMSGVRAKPFQIPKYSSEDAGTSWEQEQTGLPRSLGRGNLSEGRLYCKITPPFNSTTKKLYRLSYSYACVFRTHCQQFYCLQDKAERLYTMTAPRSSVHPGTRQPHPLSIQNMVHSVGDQGLVSCSNTMVQQYGLIPAASMYINPAVLQSVDVPLEKHLHPKPEMYQRVMTGQGQHSQEHQEPGPFMSAPIHEPEVPVSAPAWTRNTKHRRLKPGCASVIFGQQRSRSCHGQLQMMSTWRFQDHQGNQPQRGLSTHSVKHRVTRALVSHRSGAPRSPGTQGINVETYCHGEWLQRPLVRRVPPALQRRLPSIRLLIPELPETFANQTEVSTGYQSLYGAAKRQE</sequence>
<evidence type="ECO:0000313" key="1">
    <source>
        <dbReference type="EMBL" id="EGU72213.1"/>
    </source>
</evidence>
<dbReference type="EMBL" id="AFQF01006761">
    <property type="protein sequence ID" value="EGU72213.1"/>
    <property type="molecule type" value="Genomic_DNA"/>
</dbReference>
<gene>
    <name evidence="1" type="ORF">FOXB_17279</name>
</gene>
<comment type="caution">
    <text evidence="1">The sequence shown here is derived from an EMBL/GenBank/DDBJ whole genome shotgun (WGS) entry which is preliminary data.</text>
</comment>
<protein>
    <submittedName>
        <fullName evidence="1">Uncharacterized protein</fullName>
    </submittedName>
</protein>
<dbReference type="OrthoDB" id="5055216at2759"/>
<proteinExistence type="predicted"/>
<dbReference type="PaxDb" id="5507-FOXG_06909P0"/>
<organism evidence="1">
    <name type="scientific">Fusarium oxysporum (strain Fo5176)</name>
    <name type="common">Fusarium vascular wilt</name>
    <dbReference type="NCBI Taxonomy" id="660025"/>
    <lineage>
        <taxon>Eukaryota</taxon>
        <taxon>Fungi</taxon>
        <taxon>Dikarya</taxon>
        <taxon>Ascomycota</taxon>
        <taxon>Pezizomycotina</taxon>
        <taxon>Sordariomycetes</taxon>
        <taxon>Hypocreomycetidae</taxon>
        <taxon>Hypocreales</taxon>
        <taxon>Nectriaceae</taxon>
        <taxon>Fusarium</taxon>
        <taxon>Fusarium oxysporum species complex</taxon>
    </lineage>
</organism>
<dbReference type="AlphaFoldDB" id="F9GF45"/>